<evidence type="ECO:0000256" key="1">
    <source>
        <dbReference type="SAM" id="MobiDB-lite"/>
    </source>
</evidence>
<proteinExistence type="predicted"/>
<organism evidence="2 3">
    <name type="scientific">Mycobacterium palustre</name>
    <dbReference type="NCBI Taxonomy" id="153971"/>
    <lineage>
        <taxon>Bacteria</taxon>
        <taxon>Bacillati</taxon>
        <taxon>Actinomycetota</taxon>
        <taxon>Actinomycetes</taxon>
        <taxon>Mycobacteriales</taxon>
        <taxon>Mycobacteriaceae</taxon>
        <taxon>Mycobacterium</taxon>
        <taxon>Mycobacterium simiae complex</taxon>
    </lineage>
</organism>
<gene>
    <name evidence="2" type="ORF">AWC19_06330</name>
</gene>
<protein>
    <submittedName>
        <fullName evidence="2">Uncharacterized protein</fullName>
    </submittedName>
</protein>
<reference evidence="2 3" key="1">
    <citation type="submission" date="2016-01" db="EMBL/GenBank/DDBJ databases">
        <title>The new phylogeny of the genus Mycobacterium.</title>
        <authorList>
            <person name="Tarcisio F."/>
            <person name="Conor M."/>
            <person name="Antonella G."/>
            <person name="Elisabetta G."/>
            <person name="Giulia F.S."/>
            <person name="Sara T."/>
            <person name="Anna F."/>
            <person name="Clotilde B."/>
            <person name="Roberto B."/>
            <person name="Veronica D.S."/>
            <person name="Fabio R."/>
            <person name="Monica P."/>
            <person name="Olivier J."/>
            <person name="Enrico T."/>
            <person name="Nicola S."/>
        </authorList>
    </citation>
    <scope>NUCLEOTIDE SEQUENCE [LARGE SCALE GENOMIC DNA]</scope>
    <source>
        <strain evidence="2 3">DSM 44572</strain>
    </source>
</reference>
<dbReference type="EMBL" id="LQPJ01000094">
    <property type="protein sequence ID" value="ORW25787.1"/>
    <property type="molecule type" value="Genomic_DNA"/>
</dbReference>
<dbReference type="Proteomes" id="UP000193529">
    <property type="component" value="Unassembled WGS sequence"/>
</dbReference>
<evidence type="ECO:0000313" key="2">
    <source>
        <dbReference type="EMBL" id="ORW25787.1"/>
    </source>
</evidence>
<sequence>MQRTFKLARAFAVKLRSQDVNELKARAAAASTTRTGERARTYSTTRSRCPDSATGASTTRAARGPRTLAFFTEVTFAQ</sequence>
<accession>A0A1X1ZR07</accession>
<keyword evidence="3" id="KW-1185">Reference proteome</keyword>
<evidence type="ECO:0000313" key="3">
    <source>
        <dbReference type="Proteomes" id="UP000193529"/>
    </source>
</evidence>
<feature type="region of interest" description="Disordered" evidence="1">
    <location>
        <begin position="31"/>
        <end position="60"/>
    </location>
</feature>
<comment type="caution">
    <text evidence="2">The sequence shown here is derived from an EMBL/GenBank/DDBJ whole genome shotgun (WGS) entry which is preliminary data.</text>
</comment>
<dbReference type="AlphaFoldDB" id="A0A1X1ZR07"/>
<name>A0A1X1ZR07_9MYCO</name>